<evidence type="ECO:0000256" key="1">
    <source>
        <dbReference type="SAM" id="Phobius"/>
    </source>
</evidence>
<dbReference type="InterPro" id="IPR009936">
    <property type="entry name" value="DUF1468"/>
</dbReference>
<reference evidence="3 4" key="1">
    <citation type="submission" date="2019-12" db="EMBL/GenBank/DDBJ databases">
        <title>The genome of Stappia indica PHM037.</title>
        <authorList>
            <person name="Kacar D."/>
            <person name="Galan B."/>
            <person name="Canedo L."/>
            <person name="Rodriguez P."/>
            <person name="de la Calle F."/>
            <person name="Garcia J.L."/>
        </authorList>
    </citation>
    <scope>NUCLEOTIDE SEQUENCE [LARGE SCALE GENOMIC DNA]</scope>
    <source>
        <strain evidence="3 4">PHM037</strain>
    </source>
</reference>
<feature type="transmembrane region" description="Helical" evidence="1">
    <location>
        <begin position="94"/>
        <end position="110"/>
    </location>
</feature>
<evidence type="ECO:0000313" key="4">
    <source>
        <dbReference type="Proteomes" id="UP000435648"/>
    </source>
</evidence>
<evidence type="ECO:0000259" key="2">
    <source>
        <dbReference type="Pfam" id="PF07331"/>
    </source>
</evidence>
<dbReference type="AlphaFoldDB" id="A0A857CAG7"/>
<proteinExistence type="predicted"/>
<keyword evidence="1" id="KW-0472">Membrane</keyword>
<dbReference type="EMBL" id="CP046908">
    <property type="protein sequence ID" value="QGZ35879.1"/>
    <property type="molecule type" value="Genomic_DNA"/>
</dbReference>
<protein>
    <recommendedName>
        <fullName evidence="2">DUF1468 domain-containing protein</fullName>
    </recommendedName>
</protein>
<organism evidence="3 4">
    <name type="scientific">Stappia indica</name>
    <dbReference type="NCBI Taxonomy" id="538381"/>
    <lineage>
        <taxon>Bacteria</taxon>
        <taxon>Pseudomonadati</taxon>
        <taxon>Pseudomonadota</taxon>
        <taxon>Alphaproteobacteria</taxon>
        <taxon>Hyphomicrobiales</taxon>
        <taxon>Stappiaceae</taxon>
        <taxon>Stappia</taxon>
    </lineage>
</organism>
<name>A0A857CAG7_9HYPH</name>
<feature type="transmembrane region" description="Helical" evidence="1">
    <location>
        <begin position="70"/>
        <end position="88"/>
    </location>
</feature>
<keyword evidence="1" id="KW-1133">Transmembrane helix</keyword>
<dbReference type="RefSeq" id="WP_158194735.1">
    <property type="nucleotide sequence ID" value="NZ_CP046908.1"/>
</dbReference>
<accession>A0A857CAG7</accession>
<dbReference type="Pfam" id="PF07331">
    <property type="entry name" value="TctB"/>
    <property type="match status" value="1"/>
</dbReference>
<keyword evidence="1" id="KW-0812">Transmembrane</keyword>
<evidence type="ECO:0000313" key="3">
    <source>
        <dbReference type="EMBL" id="QGZ35879.1"/>
    </source>
</evidence>
<dbReference type="KEGG" id="siw:GH266_16110"/>
<dbReference type="OrthoDB" id="5186924at2"/>
<sequence length="145" mass="14996">MGLGKPQVIAALLFSLVGAGALALAASYPMGTLTRMEAGFFPVMLSLSLIVLALVAAIQDRNASAEPVGIRLWPFVCIMGGIALWALLIERAGFFAATFLLTVCTAAAEVENTILRGIVLAACVSLGGYALFVLGLGIPLTPFGR</sequence>
<feature type="transmembrane region" description="Helical" evidence="1">
    <location>
        <begin position="41"/>
        <end position="58"/>
    </location>
</feature>
<dbReference type="Proteomes" id="UP000435648">
    <property type="component" value="Chromosome"/>
</dbReference>
<feature type="transmembrane region" description="Helical" evidence="1">
    <location>
        <begin position="117"/>
        <end position="138"/>
    </location>
</feature>
<gene>
    <name evidence="3" type="ORF">GH266_16110</name>
</gene>
<feature type="domain" description="DUF1468" evidence="2">
    <location>
        <begin position="9"/>
        <end position="140"/>
    </location>
</feature>